<dbReference type="EMBL" id="DSRU01000088">
    <property type="protein sequence ID" value="HFM97527.1"/>
    <property type="molecule type" value="Genomic_DNA"/>
</dbReference>
<accession>A0A7C3KDV5</accession>
<dbReference type="InterPro" id="IPR029044">
    <property type="entry name" value="Nucleotide-diphossugar_trans"/>
</dbReference>
<proteinExistence type="predicted"/>
<dbReference type="AlphaFoldDB" id="A0A7C3KDV5"/>
<gene>
    <name evidence="1" type="ORF">ENR64_07115</name>
</gene>
<evidence type="ECO:0000313" key="1">
    <source>
        <dbReference type="EMBL" id="HFM97527.1"/>
    </source>
</evidence>
<reference evidence="1" key="1">
    <citation type="journal article" date="2020" name="mSystems">
        <title>Genome- and Community-Level Interaction Insights into Carbon Utilization and Element Cycling Functions of Hydrothermarchaeota in Hydrothermal Sediment.</title>
        <authorList>
            <person name="Zhou Z."/>
            <person name="Liu Y."/>
            <person name="Xu W."/>
            <person name="Pan J."/>
            <person name="Luo Z.H."/>
            <person name="Li M."/>
        </authorList>
    </citation>
    <scope>NUCLEOTIDE SEQUENCE [LARGE SCALE GENOMIC DNA]</scope>
    <source>
        <strain evidence="1">SpSt-418</strain>
    </source>
</reference>
<protein>
    <submittedName>
        <fullName evidence="1">Uncharacterized protein</fullName>
    </submittedName>
</protein>
<dbReference type="Gene3D" id="3.90.550.10">
    <property type="entry name" value="Spore Coat Polysaccharide Biosynthesis Protein SpsA, Chain A"/>
    <property type="match status" value="1"/>
</dbReference>
<dbReference type="SUPFAM" id="SSF53448">
    <property type="entry name" value="Nucleotide-diphospho-sugar transferases"/>
    <property type="match status" value="1"/>
</dbReference>
<comment type="caution">
    <text evidence="1">The sequence shown here is derived from an EMBL/GenBank/DDBJ whole genome shotgun (WGS) entry which is preliminary data.</text>
</comment>
<organism evidence="1">
    <name type="scientific">Oscillatoriales cyanobacterium SpSt-418</name>
    <dbReference type="NCBI Taxonomy" id="2282169"/>
    <lineage>
        <taxon>Bacteria</taxon>
        <taxon>Bacillati</taxon>
        <taxon>Cyanobacteriota</taxon>
        <taxon>Cyanophyceae</taxon>
        <taxon>Oscillatoriophycideae</taxon>
        <taxon>Oscillatoriales</taxon>
    </lineage>
</organism>
<name>A0A7C3KDV5_9CYAN</name>
<sequence length="309" mass="35744">MIESLRRYSGKFSNTPVIAVMPRFGSPLDQKTRHFFDQYEIEYLVLSSDIGNTRYSWNKFMNKPYAILAANERSNSKAIGWLDSDLLFVDEPDQLSLRADESFLACTVDSNGGTTGLNDPLEPYWLSVCRVLNLDIELLPWVTTEREHDRIRYYFNSGMFVYRRETNFAKQYLENCTKILDAHISSKACGFFFTDQIALGLTAFQLGLPWRPLPYSHNFSVSPQKDKVFYKEESFNDARILHYHGSMWPASWSAFLDCVCNTHPEVGEWLASLGPMKNSAPWQRRLLNKLLKYARSRAESAYSRNCQIV</sequence>